<organism evidence="1">
    <name type="scientific">marine sediment metagenome</name>
    <dbReference type="NCBI Taxonomy" id="412755"/>
    <lineage>
        <taxon>unclassified sequences</taxon>
        <taxon>metagenomes</taxon>
        <taxon>ecological metagenomes</taxon>
    </lineage>
</organism>
<dbReference type="EMBL" id="LAZR01041408">
    <property type="protein sequence ID" value="KKL12073.1"/>
    <property type="molecule type" value="Genomic_DNA"/>
</dbReference>
<sequence>ENARCAGYCSVVDFCKQAKELGVVKRDA</sequence>
<name>A0A0F9DJ82_9ZZZZ</name>
<protein>
    <submittedName>
        <fullName evidence="1">Uncharacterized protein</fullName>
    </submittedName>
</protein>
<proteinExistence type="predicted"/>
<accession>A0A0F9DJ82</accession>
<dbReference type="AlphaFoldDB" id="A0A0F9DJ82"/>
<evidence type="ECO:0000313" key="1">
    <source>
        <dbReference type="EMBL" id="KKL12073.1"/>
    </source>
</evidence>
<feature type="non-terminal residue" evidence="1">
    <location>
        <position position="1"/>
    </location>
</feature>
<gene>
    <name evidence="1" type="ORF">LCGC14_2539480</name>
</gene>
<reference evidence="1" key="1">
    <citation type="journal article" date="2015" name="Nature">
        <title>Complex archaea that bridge the gap between prokaryotes and eukaryotes.</title>
        <authorList>
            <person name="Spang A."/>
            <person name="Saw J.H."/>
            <person name="Jorgensen S.L."/>
            <person name="Zaremba-Niedzwiedzka K."/>
            <person name="Martijn J."/>
            <person name="Lind A.E."/>
            <person name="van Eijk R."/>
            <person name="Schleper C."/>
            <person name="Guy L."/>
            <person name="Ettema T.J."/>
        </authorList>
    </citation>
    <scope>NUCLEOTIDE SEQUENCE</scope>
</reference>
<comment type="caution">
    <text evidence="1">The sequence shown here is derived from an EMBL/GenBank/DDBJ whole genome shotgun (WGS) entry which is preliminary data.</text>
</comment>